<keyword evidence="3" id="KW-1185">Reference proteome</keyword>
<dbReference type="Pfam" id="PF01370">
    <property type="entry name" value="Epimerase"/>
    <property type="match status" value="1"/>
</dbReference>
<organism evidence="2 3">
    <name type="scientific">Collimonas rhizosphaerae</name>
    <dbReference type="NCBI Taxonomy" id="3126357"/>
    <lineage>
        <taxon>Bacteria</taxon>
        <taxon>Pseudomonadati</taxon>
        <taxon>Pseudomonadota</taxon>
        <taxon>Betaproteobacteria</taxon>
        <taxon>Burkholderiales</taxon>
        <taxon>Oxalobacteraceae</taxon>
        <taxon>Collimonas</taxon>
    </lineage>
</organism>
<proteinExistence type="predicted"/>
<name>A0ABU9PZN3_9BURK</name>
<accession>A0ABU9PZN3</accession>
<reference evidence="2 3" key="1">
    <citation type="submission" date="2024-02" db="EMBL/GenBank/DDBJ databases">
        <title>Draft genome sequence of Collimonas sp. strain H4R21, an effective mineral-weathering bacterial strain isolated from the beech rhizosphere.</title>
        <authorList>
            <person name="Morin E."/>
            <person name="Uroz S."/>
            <person name="Leveau J.H.J."/>
            <person name="Kumar R."/>
            <person name="Rey M.W."/>
            <person name="Pham J."/>
        </authorList>
    </citation>
    <scope>NUCLEOTIDE SEQUENCE [LARGE SCALE GENOMIC DNA]</scope>
    <source>
        <strain evidence="2 3">H4R21</strain>
    </source>
</reference>
<dbReference type="InterPro" id="IPR001509">
    <property type="entry name" value="Epimerase_deHydtase"/>
</dbReference>
<dbReference type="Gene3D" id="3.40.50.720">
    <property type="entry name" value="NAD(P)-binding Rossmann-like Domain"/>
    <property type="match status" value="1"/>
</dbReference>
<evidence type="ECO:0000313" key="2">
    <source>
        <dbReference type="EMBL" id="MEM4989471.1"/>
    </source>
</evidence>
<evidence type="ECO:0000259" key="1">
    <source>
        <dbReference type="Pfam" id="PF01370"/>
    </source>
</evidence>
<dbReference type="SUPFAM" id="SSF51735">
    <property type="entry name" value="NAD(P)-binding Rossmann-fold domains"/>
    <property type="match status" value="1"/>
</dbReference>
<dbReference type="PANTHER" id="PTHR12126">
    <property type="entry name" value="NADH-UBIQUINONE OXIDOREDUCTASE 39 KDA SUBUNIT-RELATED"/>
    <property type="match status" value="1"/>
</dbReference>
<dbReference type="RefSeq" id="WP_342830667.1">
    <property type="nucleotide sequence ID" value="NZ_JBANDC010000014.1"/>
</dbReference>
<gene>
    <name evidence="2" type="ORF">V8G57_18945</name>
</gene>
<dbReference type="PANTHER" id="PTHR12126:SF11">
    <property type="entry name" value="NADH DEHYDROGENASE [UBIQUINONE] 1 ALPHA SUBCOMPLEX SUBUNIT 9, MITOCHONDRIAL"/>
    <property type="match status" value="1"/>
</dbReference>
<dbReference type="Proteomes" id="UP001495910">
    <property type="component" value="Unassembled WGS sequence"/>
</dbReference>
<sequence>MKLLITGANGYIGAKLRHIAKDRGNEVISLSRTRGGANAGEWSHYDISDKAPIEIPADAGAVIHLAISGKLASESDCVAEISSACLLLKATLRSGAKFIFVSSQTARKDAPTMYGRTKWAIEQEVLKAGGWVVRPGQVYGGDEKGLFGILSATVRSLPVLPAFFPAPRVQPVHVDDLASALLAVAERNDLTPCIFCVAAVQPVTFTRFLGLIASERLRVRRLFVPVPTFLVRAATLVLGERISIKLGIERLASLFALPQMHTAEDLRSLALDLRSLQSGMRRATIIGEKQNRRSLAREAKAMLTYVLKRKPGLAVQGRYVRAVELFRSGTTLELPAFMLHAPLALALLDDRGFTSSAAGKEFLWRLNTATILAEATTVGASRFIGIGEHSGAVRYGMLIAWSVVMEAVWRLSSFFWLPIYLRRLNVEFTK</sequence>
<protein>
    <submittedName>
        <fullName evidence="2">NAD-dependent epimerase/dehydratase family protein</fullName>
    </submittedName>
</protein>
<feature type="domain" description="NAD-dependent epimerase/dehydratase" evidence="1">
    <location>
        <begin position="4"/>
        <end position="189"/>
    </location>
</feature>
<dbReference type="InterPro" id="IPR036291">
    <property type="entry name" value="NAD(P)-bd_dom_sf"/>
</dbReference>
<dbReference type="InterPro" id="IPR051207">
    <property type="entry name" value="ComplexI_NDUFA9_subunit"/>
</dbReference>
<evidence type="ECO:0000313" key="3">
    <source>
        <dbReference type="Proteomes" id="UP001495910"/>
    </source>
</evidence>
<comment type="caution">
    <text evidence="2">The sequence shown here is derived from an EMBL/GenBank/DDBJ whole genome shotgun (WGS) entry which is preliminary data.</text>
</comment>
<dbReference type="EMBL" id="JBANDC010000014">
    <property type="protein sequence ID" value="MEM4989471.1"/>
    <property type="molecule type" value="Genomic_DNA"/>
</dbReference>